<dbReference type="STRING" id="366584.SAMN05216377_11080"/>
<dbReference type="AlphaFoldDB" id="A0A1G7STZ3"/>
<protein>
    <recommendedName>
        <fullName evidence="4">ABC-type quaternary amine transporter</fullName>
        <ecNumber evidence="4">7.6.2.9</ecNumber>
    </recommendedName>
</protein>
<dbReference type="GO" id="GO:0015418">
    <property type="term" value="F:ABC-type quaternary ammonium compound transporting activity"/>
    <property type="evidence" value="ECO:0007669"/>
    <property type="project" value="UniProtKB-EC"/>
</dbReference>
<dbReference type="SUPFAM" id="SSF52540">
    <property type="entry name" value="P-loop containing nucleoside triphosphate hydrolases"/>
    <property type="match status" value="1"/>
</dbReference>
<evidence type="ECO:0000259" key="5">
    <source>
        <dbReference type="PROSITE" id="PS50893"/>
    </source>
</evidence>
<dbReference type="InterPro" id="IPR008995">
    <property type="entry name" value="Mo/tungstate-bd_C_term_dom"/>
</dbReference>
<evidence type="ECO:0000256" key="2">
    <source>
        <dbReference type="ARBA" id="ARBA00022741"/>
    </source>
</evidence>
<dbReference type="OrthoDB" id="9802264at2"/>
<sequence>MTAIELSRLHRRYGEATAVKELDLVIDDGEFFSLIGPSGCGKTTTLRMIAGHEQPTSGTIRVHGRDVTRVPAHRRPVQTVFQNYALFPHLDVYRNVAFGLEEARIPKREVRAAVSDMLDIVHLGGRGSAMPGELSGGQQQRVALARALVLRPEVLVLDEPLGALDLKLRRQMQTLLRTVQREVGITFVYVTHDQEEAFSMSTRVGVMNGGELEQVGTPQAVYQQPASQFVADFAGASNMVPVVVQSLGPGAYRARVEESGLELEACGPAGLAGSAAHMVLRPESLRLVDADADGAVAAKVVDAAYRGPDSAVVVDTAELGRLSVLLHNDVELDIAPGAAVGVRLPRRGPWLVGAVTPGGGEAAADGEAAALAAELSLDTPSLR</sequence>
<dbReference type="Pfam" id="PF08402">
    <property type="entry name" value="TOBE_2"/>
    <property type="match status" value="1"/>
</dbReference>
<dbReference type="Gene3D" id="3.40.50.300">
    <property type="entry name" value="P-loop containing nucleotide triphosphate hydrolases"/>
    <property type="match status" value="1"/>
</dbReference>
<dbReference type="EC" id="7.6.2.9" evidence="4"/>
<dbReference type="InterPro" id="IPR017871">
    <property type="entry name" value="ABC_transporter-like_CS"/>
</dbReference>
<dbReference type="SUPFAM" id="SSF50331">
    <property type="entry name" value="MOP-like"/>
    <property type="match status" value="1"/>
</dbReference>
<evidence type="ECO:0000313" key="7">
    <source>
        <dbReference type="Proteomes" id="UP000198967"/>
    </source>
</evidence>
<dbReference type="InterPro" id="IPR003439">
    <property type="entry name" value="ABC_transporter-like_ATP-bd"/>
</dbReference>
<evidence type="ECO:0000256" key="3">
    <source>
        <dbReference type="ARBA" id="ARBA00022840"/>
    </source>
</evidence>
<gene>
    <name evidence="6" type="ORF">SAMN05216377_11080</name>
</gene>
<dbReference type="PROSITE" id="PS00211">
    <property type="entry name" value="ABC_TRANSPORTER_1"/>
    <property type="match status" value="1"/>
</dbReference>
<dbReference type="SMART" id="SM00382">
    <property type="entry name" value="AAA"/>
    <property type="match status" value="1"/>
</dbReference>
<keyword evidence="2" id="KW-0547">Nucleotide-binding</keyword>
<organism evidence="6 7">
    <name type="scientific">Pseudonocardia oroxyli</name>
    <dbReference type="NCBI Taxonomy" id="366584"/>
    <lineage>
        <taxon>Bacteria</taxon>
        <taxon>Bacillati</taxon>
        <taxon>Actinomycetota</taxon>
        <taxon>Actinomycetes</taxon>
        <taxon>Pseudonocardiales</taxon>
        <taxon>Pseudonocardiaceae</taxon>
        <taxon>Pseudonocardia</taxon>
    </lineage>
</organism>
<evidence type="ECO:0000256" key="1">
    <source>
        <dbReference type="ARBA" id="ARBA00022448"/>
    </source>
</evidence>
<keyword evidence="1" id="KW-0813">Transport</keyword>
<dbReference type="InterPro" id="IPR050093">
    <property type="entry name" value="ABC_SmlMolc_Importer"/>
</dbReference>
<dbReference type="InterPro" id="IPR027417">
    <property type="entry name" value="P-loop_NTPase"/>
</dbReference>
<keyword evidence="3 6" id="KW-0067">ATP-binding</keyword>
<dbReference type="EMBL" id="FNBE01000010">
    <property type="protein sequence ID" value="SDG25909.1"/>
    <property type="molecule type" value="Genomic_DNA"/>
</dbReference>
<dbReference type="PANTHER" id="PTHR42781">
    <property type="entry name" value="SPERMIDINE/PUTRESCINE IMPORT ATP-BINDING PROTEIN POTA"/>
    <property type="match status" value="1"/>
</dbReference>
<dbReference type="GO" id="GO:0005524">
    <property type="term" value="F:ATP binding"/>
    <property type="evidence" value="ECO:0007669"/>
    <property type="project" value="UniProtKB-KW"/>
</dbReference>
<keyword evidence="7" id="KW-1185">Reference proteome</keyword>
<dbReference type="PANTHER" id="PTHR42781:SF4">
    <property type="entry name" value="SPERMIDINE_PUTRESCINE IMPORT ATP-BINDING PROTEIN POTA"/>
    <property type="match status" value="1"/>
</dbReference>
<evidence type="ECO:0000313" key="6">
    <source>
        <dbReference type="EMBL" id="SDG25909.1"/>
    </source>
</evidence>
<dbReference type="RefSeq" id="WP_093085290.1">
    <property type="nucleotide sequence ID" value="NZ_FNBE01000010.1"/>
</dbReference>
<dbReference type="GO" id="GO:0016887">
    <property type="term" value="F:ATP hydrolysis activity"/>
    <property type="evidence" value="ECO:0007669"/>
    <property type="project" value="InterPro"/>
</dbReference>
<accession>A0A1G7STZ3</accession>
<dbReference type="Pfam" id="PF00005">
    <property type="entry name" value="ABC_tran"/>
    <property type="match status" value="1"/>
</dbReference>
<feature type="domain" description="ABC transporter" evidence="5">
    <location>
        <begin position="4"/>
        <end position="234"/>
    </location>
</feature>
<dbReference type="InterPro" id="IPR003593">
    <property type="entry name" value="AAA+_ATPase"/>
</dbReference>
<dbReference type="FunFam" id="3.40.50.300:FF:000425">
    <property type="entry name" value="Probable ABC transporter, ATP-binding subunit"/>
    <property type="match status" value="1"/>
</dbReference>
<dbReference type="InterPro" id="IPR013611">
    <property type="entry name" value="Transp-assoc_OB_typ2"/>
</dbReference>
<dbReference type="Gene3D" id="2.40.50.100">
    <property type="match status" value="1"/>
</dbReference>
<dbReference type="GO" id="GO:0043190">
    <property type="term" value="C:ATP-binding cassette (ABC) transporter complex"/>
    <property type="evidence" value="ECO:0007669"/>
    <property type="project" value="InterPro"/>
</dbReference>
<dbReference type="Proteomes" id="UP000198967">
    <property type="component" value="Unassembled WGS sequence"/>
</dbReference>
<evidence type="ECO:0000256" key="4">
    <source>
        <dbReference type="ARBA" id="ARBA00066388"/>
    </source>
</evidence>
<reference evidence="6 7" key="1">
    <citation type="submission" date="2016-10" db="EMBL/GenBank/DDBJ databases">
        <authorList>
            <person name="de Groot N.N."/>
        </authorList>
    </citation>
    <scope>NUCLEOTIDE SEQUENCE [LARGE SCALE GENOMIC DNA]</scope>
    <source>
        <strain evidence="6 7">CGMCC 4.3143</strain>
    </source>
</reference>
<dbReference type="PROSITE" id="PS50893">
    <property type="entry name" value="ABC_TRANSPORTER_2"/>
    <property type="match status" value="1"/>
</dbReference>
<proteinExistence type="predicted"/>
<name>A0A1G7STZ3_PSEOR</name>